<dbReference type="PRINTS" id="PR00087">
    <property type="entry name" value="LIPOXYGENASE"/>
</dbReference>
<feature type="domain" description="PLAT" evidence="15">
    <location>
        <begin position="1"/>
        <end position="85"/>
    </location>
</feature>
<evidence type="ECO:0000313" key="17">
    <source>
        <dbReference type="EMBL" id="CAL1590783.1"/>
    </source>
</evidence>
<feature type="binding site" evidence="11">
    <location>
        <position position="46"/>
    </location>
    <ligand>
        <name>Ca(2+)</name>
        <dbReference type="ChEBI" id="CHEBI:29108"/>
        <label>1</label>
    </ligand>
</feature>
<evidence type="ECO:0000256" key="11">
    <source>
        <dbReference type="PIRSR" id="PIRSR601885-2"/>
    </source>
</evidence>
<evidence type="ECO:0000313" key="18">
    <source>
        <dbReference type="Proteomes" id="UP001497482"/>
    </source>
</evidence>
<dbReference type="PANTHER" id="PTHR11771">
    <property type="entry name" value="LIPOXYGENASE"/>
    <property type="match status" value="1"/>
</dbReference>
<evidence type="ECO:0000256" key="12">
    <source>
        <dbReference type="PIRSR" id="PIRSR601885-3"/>
    </source>
</evidence>
<comment type="pathway">
    <text evidence="2">Lipid metabolism.</text>
</comment>
<dbReference type="PROSITE" id="PS00081">
    <property type="entry name" value="LIPOXYGENASE_2"/>
    <property type="match status" value="1"/>
</dbReference>
<keyword evidence="8 10" id="KW-0408">Iron</keyword>
<dbReference type="PROSITE" id="PS50095">
    <property type="entry name" value="PLAT"/>
    <property type="match status" value="1"/>
</dbReference>
<feature type="domain" description="Lipoxygenase" evidence="16">
    <location>
        <begin position="85"/>
        <end position="637"/>
    </location>
</feature>
<evidence type="ECO:0000256" key="10">
    <source>
        <dbReference type="PIRSR" id="PIRSR601885-1"/>
    </source>
</evidence>
<feature type="coiled-coil region" evidence="14">
    <location>
        <begin position="591"/>
        <end position="618"/>
    </location>
</feature>
<dbReference type="InterPro" id="IPR013819">
    <property type="entry name" value="LipOase_C"/>
</dbReference>
<dbReference type="GO" id="GO:0016702">
    <property type="term" value="F:oxidoreductase activity, acting on single donors with incorporation of molecular oxygen, incorporation of two atoms of oxygen"/>
    <property type="evidence" value="ECO:0007669"/>
    <property type="project" value="InterPro"/>
</dbReference>
<organism evidence="17 18">
    <name type="scientific">Knipowitschia caucasica</name>
    <name type="common">Caucasian dwarf goby</name>
    <name type="synonym">Pomatoschistus caucasicus</name>
    <dbReference type="NCBI Taxonomy" id="637954"/>
    <lineage>
        <taxon>Eukaryota</taxon>
        <taxon>Metazoa</taxon>
        <taxon>Chordata</taxon>
        <taxon>Craniata</taxon>
        <taxon>Vertebrata</taxon>
        <taxon>Euteleostomi</taxon>
        <taxon>Actinopterygii</taxon>
        <taxon>Neopterygii</taxon>
        <taxon>Teleostei</taxon>
        <taxon>Neoteleostei</taxon>
        <taxon>Acanthomorphata</taxon>
        <taxon>Gobiaria</taxon>
        <taxon>Gobiiformes</taxon>
        <taxon>Gobioidei</taxon>
        <taxon>Gobiidae</taxon>
        <taxon>Gobiinae</taxon>
        <taxon>Knipowitschia</taxon>
    </lineage>
</organism>
<evidence type="ECO:0000256" key="13">
    <source>
        <dbReference type="PROSITE-ProRule" id="PRU00152"/>
    </source>
</evidence>
<dbReference type="SUPFAM" id="SSF49723">
    <property type="entry name" value="Lipase/lipooxygenase domain (PLAT/LH2 domain)"/>
    <property type="match status" value="1"/>
</dbReference>
<accession>A0AAV2KQC2</accession>
<dbReference type="InterPro" id="IPR036392">
    <property type="entry name" value="PLAT/LH2_dom_sf"/>
</dbReference>
<evidence type="ECO:0000259" key="16">
    <source>
        <dbReference type="PROSITE" id="PS51393"/>
    </source>
</evidence>
<comment type="subcellular location">
    <subcellularLocation>
        <location evidence="1">Cytoplasm</location>
    </subcellularLocation>
</comment>
<evidence type="ECO:0000256" key="5">
    <source>
        <dbReference type="ARBA" id="ARBA00022723"/>
    </source>
</evidence>
<keyword evidence="18" id="KW-1185">Reference proteome</keyword>
<keyword evidence="9" id="KW-0443">Lipid metabolism</keyword>
<evidence type="ECO:0000256" key="7">
    <source>
        <dbReference type="ARBA" id="ARBA00023002"/>
    </source>
</evidence>
<keyword evidence="14" id="KW-0175">Coiled coil</keyword>
<dbReference type="InterPro" id="IPR036226">
    <property type="entry name" value="LipOase_C_sf"/>
</dbReference>
<evidence type="ECO:0000256" key="9">
    <source>
        <dbReference type="ARBA" id="ARBA00023098"/>
    </source>
</evidence>
<dbReference type="GO" id="GO:0034440">
    <property type="term" value="P:lipid oxidation"/>
    <property type="evidence" value="ECO:0007669"/>
    <property type="project" value="InterPro"/>
</dbReference>
<dbReference type="GO" id="GO:0005506">
    <property type="term" value="F:iron ion binding"/>
    <property type="evidence" value="ECO:0007669"/>
    <property type="project" value="InterPro"/>
</dbReference>
<dbReference type="InterPro" id="IPR000907">
    <property type="entry name" value="LipOase"/>
</dbReference>
<evidence type="ECO:0000256" key="3">
    <source>
        <dbReference type="ARBA" id="ARBA00009419"/>
    </source>
</evidence>
<dbReference type="Pfam" id="PF00305">
    <property type="entry name" value="Lipoxygenase"/>
    <property type="match status" value="1"/>
</dbReference>
<dbReference type="AlphaFoldDB" id="A0AAV2KQC2"/>
<sequence>MSEPTPTTEQAPPRILGVDDYKVSSPFPLGRVLLVRLEKQRYWVEDNWFCRFVRVESPDGQTTTFPCYRWLIGDIRLEVRAGPAKTSKDDTLPELLAHRKAELKWRQKTYRWLRWASGIPQCIEAKTEADLPQDVRFDNEKRSDFEHSLHYALMELSLKKLAIRFGKSWTDLEDFKRIFWKLKSPIAEYCMDHWKEDWFFGYQCLNGCNPRMIRQCNKLPDKFPVTADMVQSSLCHKTNLQKELKAGNIFLLDYSIMEGLPANVIKGKQQYIAAPLCLLYQHPDTGLIPIAIQLGQAPGVDTPIFLPKDPPLAWLLAKAWVRHSEFQIFQLLSHLLRTHLVAEVFCVATLRQLPAVHPLYKLLAPHLRYTLEINCRGRTQLISSDGIFKRVVSTGGEALLTLSQREYKVLTYRSLQPRLDFRDRGTTRIPKYLYRDKILLLWDAIHNFVSAIVGLYYESDSDVEDDQELQAWIKDVTEEGFAELPDFGLSSSLKSREELSTLLAVIIITCTAQHAATNNGQFDWCAWIPNTPCTMRQPPPTDKDAVTMDTIMSTLPDVSQSCLQMAITWHLGRPQPDAVPLGHYTEEHFTEKEAHDLIEKFRKELEEIETQILGENEGQELQYLVLLPSRVENSITI</sequence>
<dbReference type="PRINTS" id="PR00467">
    <property type="entry name" value="MAMLPOXGNASE"/>
</dbReference>
<comment type="similarity">
    <text evidence="3">Belongs to the lipoxygenase family.</text>
</comment>
<feature type="binding site" evidence="10">
    <location>
        <position position="339"/>
    </location>
    <ligand>
        <name>Fe cation</name>
        <dbReference type="ChEBI" id="CHEBI:24875"/>
        <note>catalytic</note>
    </ligand>
</feature>
<protein>
    <submittedName>
        <fullName evidence="17">Uncharacterized protein</fullName>
    </submittedName>
</protein>
<keyword evidence="6" id="KW-0223">Dioxygenase</keyword>
<keyword evidence="7" id="KW-0560">Oxidoreductase</keyword>
<dbReference type="GO" id="GO:0005737">
    <property type="term" value="C:cytoplasm"/>
    <property type="evidence" value="ECO:0007669"/>
    <property type="project" value="UniProtKB-SubCell"/>
</dbReference>
<dbReference type="Gene3D" id="2.60.60.20">
    <property type="entry name" value="PLAT/LH2 domain"/>
    <property type="match status" value="1"/>
</dbReference>
<feature type="binding site" evidence="10">
    <location>
        <position position="334"/>
    </location>
    <ligand>
        <name>Fe cation</name>
        <dbReference type="ChEBI" id="CHEBI:24875"/>
        <note>catalytic</note>
    </ligand>
</feature>
<evidence type="ECO:0000256" key="1">
    <source>
        <dbReference type="ARBA" id="ARBA00004496"/>
    </source>
</evidence>
<keyword evidence="5 10" id="KW-0479">Metal-binding</keyword>
<feature type="site" description="Essential for stabilizing binding to COTL1" evidence="12">
    <location>
        <position position="70"/>
    </location>
</feature>
<proteinExistence type="inferred from homology"/>
<evidence type="ECO:0000256" key="8">
    <source>
        <dbReference type="ARBA" id="ARBA00023004"/>
    </source>
</evidence>
<keyword evidence="11" id="KW-0106">Calcium</keyword>
<dbReference type="Proteomes" id="UP001497482">
    <property type="component" value="Chromosome 19"/>
</dbReference>
<name>A0AAV2KQC2_KNICA</name>
<reference evidence="17 18" key="1">
    <citation type="submission" date="2024-04" db="EMBL/GenBank/DDBJ databases">
        <authorList>
            <person name="Waldvogel A.-M."/>
            <person name="Schoenle A."/>
        </authorList>
    </citation>
    <scope>NUCLEOTIDE SEQUENCE [LARGE SCALE GENOMIC DNA]</scope>
</reference>
<keyword evidence="4" id="KW-0963">Cytoplasm</keyword>
<dbReference type="EMBL" id="OZ035841">
    <property type="protein sequence ID" value="CAL1590783.1"/>
    <property type="molecule type" value="Genomic_DNA"/>
</dbReference>
<dbReference type="PROSITE" id="PS51393">
    <property type="entry name" value="LIPOXYGENASE_3"/>
    <property type="match status" value="1"/>
</dbReference>
<dbReference type="FunFam" id="1.20.245.10:FF:000001">
    <property type="entry name" value="Arachidonate 5-lipoxygenase a"/>
    <property type="match status" value="1"/>
</dbReference>
<comment type="cofactor">
    <cofactor evidence="10">
        <name>Fe cation</name>
        <dbReference type="ChEBI" id="CHEBI:24875"/>
    </cofactor>
    <text evidence="10">Binds 1 Fe cation per subunit.</text>
</comment>
<dbReference type="SUPFAM" id="SSF48484">
    <property type="entry name" value="Lipoxigenase"/>
    <property type="match status" value="1"/>
</dbReference>
<feature type="binding site" evidence="10">
    <location>
        <position position="514"/>
    </location>
    <ligand>
        <name>Fe cation</name>
        <dbReference type="ChEBI" id="CHEBI:24875"/>
        <note>catalytic</note>
    </ligand>
</feature>
<gene>
    <name evidence="17" type="ORF">KC01_LOCUS20238</name>
</gene>
<evidence type="ECO:0000259" key="15">
    <source>
        <dbReference type="PROSITE" id="PS50095"/>
    </source>
</evidence>
<evidence type="ECO:0000256" key="4">
    <source>
        <dbReference type="ARBA" id="ARBA00022490"/>
    </source>
</evidence>
<evidence type="ECO:0000256" key="6">
    <source>
        <dbReference type="ARBA" id="ARBA00022964"/>
    </source>
</evidence>
<evidence type="ECO:0000256" key="2">
    <source>
        <dbReference type="ARBA" id="ARBA00005189"/>
    </source>
</evidence>
<dbReference type="Pfam" id="PF01477">
    <property type="entry name" value="PLAT"/>
    <property type="match status" value="1"/>
</dbReference>
<dbReference type="InterPro" id="IPR001885">
    <property type="entry name" value="LipOase_mml"/>
</dbReference>
<dbReference type="InterPro" id="IPR001024">
    <property type="entry name" value="PLAT/LH2_dom"/>
</dbReference>
<dbReference type="Gene3D" id="1.20.245.10">
    <property type="entry name" value="Lipoxygenase-1, Domain 5"/>
    <property type="match status" value="1"/>
</dbReference>
<evidence type="ECO:0000256" key="14">
    <source>
        <dbReference type="SAM" id="Coils"/>
    </source>
</evidence>
<dbReference type="InterPro" id="IPR020834">
    <property type="entry name" value="LipOase_CS"/>
</dbReference>
<feature type="binding site" evidence="10">
    <location>
        <position position="637"/>
    </location>
    <ligand>
        <name>Fe cation</name>
        <dbReference type="ChEBI" id="CHEBI:24875"/>
        <note>catalytic</note>
    </ligand>
</feature>
<dbReference type="Gene3D" id="3.10.450.60">
    <property type="match status" value="1"/>
</dbReference>
<comment type="caution">
    <text evidence="13">Lacks conserved residue(s) required for the propagation of feature annotation.</text>
</comment>